<comment type="caution">
    <text evidence="1">The sequence shown here is derived from an EMBL/GenBank/DDBJ whole genome shotgun (WGS) entry which is preliminary data.</text>
</comment>
<keyword evidence="2" id="KW-1185">Reference proteome</keyword>
<protein>
    <submittedName>
        <fullName evidence="1">Erythronate-4-phosphate dehydrogenase family protein</fullName>
    </submittedName>
</protein>
<dbReference type="KEGG" id="qsa:O6P43_016165"/>
<proteinExistence type="predicted"/>
<dbReference type="Proteomes" id="UP001163823">
    <property type="component" value="Chromosome 6"/>
</dbReference>
<evidence type="ECO:0000313" key="1">
    <source>
        <dbReference type="EMBL" id="KAJ7966745.1"/>
    </source>
</evidence>
<dbReference type="EMBL" id="JARAOO010000006">
    <property type="protein sequence ID" value="KAJ7966745.1"/>
    <property type="molecule type" value="Genomic_DNA"/>
</dbReference>
<gene>
    <name evidence="1" type="ORF">O6P43_016165</name>
</gene>
<accession>A0AAD7M0Z4</accession>
<evidence type="ECO:0000313" key="2">
    <source>
        <dbReference type="Proteomes" id="UP001163823"/>
    </source>
</evidence>
<dbReference type="AlphaFoldDB" id="A0AAD7M0Z4"/>
<organism evidence="1 2">
    <name type="scientific">Quillaja saponaria</name>
    <name type="common">Soap bark tree</name>
    <dbReference type="NCBI Taxonomy" id="32244"/>
    <lineage>
        <taxon>Eukaryota</taxon>
        <taxon>Viridiplantae</taxon>
        <taxon>Streptophyta</taxon>
        <taxon>Embryophyta</taxon>
        <taxon>Tracheophyta</taxon>
        <taxon>Spermatophyta</taxon>
        <taxon>Magnoliopsida</taxon>
        <taxon>eudicotyledons</taxon>
        <taxon>Gunneridae</taxon>
        <taxon>Pentapetalae</taxon>
        <taxon>rosids</taxon>
        <taxon>fabids</taxon>
        <taxon>Fabales</taxon>
        <taxon>Quillajaceae</taxon>
        <taxon>Quillaja</taxon>
    </lineage>
</organism>
<reference evidence="1" key="1">
    <citation type="journal article" date="2023" name="Science">
        <title>Elucidation of the pathway for biosynthesis of saponin adjuvants from the soapbark tree.</title>
        <authorList>
            <person name="Reed J."/>
            <person name="Orme A."/>
            <person name="El-Demerdash A."/>
            <person name="Owen C."/>
            <person name="Martin L.B.B."/>
            <person name="Misra R.C."/>
            <person name="Kikuchi S."/>
            <person name="Rejzek M."/>
            <person name="Martin A.C."/>
            <person name="Harkess A."/>
            <person name="Leebens-Mack J."/>
            <person name="Louveau T."/>
            <person name="Stephenson M.J."/>
            <person name="Osbourn A."/>
        </authorList>
    </citation>
    <scope>NUCLEOTIDE SEQUENCE</scope>
    <source>
        <strain evidence="1">S10</strain>
    </source>
</reference>
<name>A0AAD7M0Z4_QUISA</name>
<sequence length="88" mass="9920">MPCKSKTTAGSGFLKGKHVAIHESPKIEVYIAGFFSGKPIILTKTLQLSFWKKHNRKSRLDAIPEHETTEYQKDVSCELDLQRVCSEG</sequence>